<dbReference type="GO" id="GO:0003677">
    <property type="term" value="F:DNA binding"/>
    <property type="evidence" value="ECO:0007669"/>
    <property type="project" value="TreeGrafter"/>
</dbReference>
<feature type="domain" description="Helicase C-terminal" evidence="1">
    <location>
        <begin position="11"/>
        <end position="160"/>
    </location>
</feature>
<dbReference type="InterPro" id="IPR027417">
    <property type="entry name" value="P-loop_NTPase"/>
</dbReference>
<dbReference type="Proteomes" id="UP000501240">
    <property type="component" value="Chromosome"/>
</dbReference>
<dbReference type="GO" id="GO:0016887">
    <property type="term" value="F:ATP hydrolysis activity"/>
    <property type="evidence" value="ECO:0007669"/>
    <property type="project" value="TreeGrafter"/>
</dbReference>
<dbReference type="GO" id="GO:0004386">
    <property type="term" value="F:helicase activity"/>
    <property type="evidence" value="ECO:0007669"/>
    <property type="project" value="UniProtKB-KW"/>
</dbReference>
<name>A0A7D3VV76_ACTVE</name>
<dbReference type="InterPro" id="IPR001650">
    <property type="entry name" value="Helicase_C-like"/>
</dbReference>
<dbReference type="Gene3D" id="3.40.50.300">
    <property type="entry name" value="P-loop containing nucleotide triphosphate hydrolases"/>
    <property type="match status" value="1"/>
</dbReference>
<evidence type="ECO:0000313" key="2">
    <source>
        <dbReference type="EMBL" id="QKG23900.1"/>
    </source>
</evidence>
<dbReference type="SMART" id="SM00490">
    <property type="entry name" value="HELICc"/>
    <property type="match status" value="1"/>
</dbReference>
<gene>
    <name evidence="2" type="ORF">ACTIVE_5543</name>
</gene>
<dbReference type="SUPFAM" id="SSF52540">
    <property type="entry name" value="P-loop containing nucleoside triphosphate hydrolases"/>
    <property type="match status" value="1"/>
</dbReference>
<keyword evidence="2" id="KW-0347">Helicase</keyword>
<evidence type="ECO:0000313" key="3">
    <source>
        <dbReference type="Proteomes" id="UP000501240"/>
    </source>
</evidence>
<accession>A0A7D3VV76</accession>
<dbReference type="EMBL" id="CP053892">
    <property type="protein sequence ID" value="QKG23900.1"/>
    <property type="molecule type" value="Genomic_DNA"/>
</dbReference>
<organism evidence="2 3">
    <name type="scientific">Actinomadura verrucosospora</name>
    <dbReference type="NCBI Taxonomy" id="46165"/>
    <lineage>
        <taxon>Bacteria</taxon>
        <taxon>Bacillati</taxon>
        <taxon>Actinomycetota</taxon>
        <taxon>Actinomycetes</taxon>
        <taxon>Streptosporangiales</taxon>
        <taxon>Thermomonosporaceae</taxon>
        <taxon>Actinomadura</taxon>
    </lineage>
</organism>
<dbReference type="PANTHER" id="PTHR47962">
    <property type="entry name" value="ATP-DEPENDENT HELICASE LHR-RELATED-RELATED"/>
    <property type="match status" value="1"/>
</dbReference>
<dbReference type="InterPro" id="IPR052511">
    <property type="entry name" value="ATP-dep_Helicase"/>
</dbReference>
<evidence type="ECO:0000259" key="1">
    <source>
        <dbReference type="PROSITE" id="PS51194"/>
    </source>
</evidence>
<dbReference type="Pfam" id="PF00271">
    <property type="entry name" value="Helicase_C"/>
    <property type="match status" value="1"/>
</dbReference>
<keyword evidence="2" id="KW-0378">Hydrolase</keyword>
<keyword evidence="2" id="KW-0067">ATP-binding</keyword>
<keyword evidence="3" id="KW-1185">Reference proteome</keyword>
<dbReference type="PROSITE" id="PS51194">
    <property type="entry name" value="HELICASE_CTER"/>
    <property type="match status" value="1"/>
</dbReference>
<keyword evidence="2" id="KW-0547">Nucleotide-binding</keyword>
<reference evidence="2 3" key="1">
    <citation type="submission" date="2020-05" db="EMBL/GenBank/DDBJ databases">
        <title>Actinomadura verrucosospora NRRL-B18236 (PFL_A860) Genome sequencing and assembly.</title>
        <authorList>
            <person name="Samborskyy M."/>
        </authorList>
    </citation>
    <scope>NUCLEOTIDE SEQUENCE [LARGE SCALE GENOMIC DNA]</scope>
    <source>
        <strain evidence="2 3">NRRL:B18236</strain>
    </source>
</reference>
<protein>
    <submittedName>
        <fullName evidence="2">Helicase-like</fullName>
    </submittedName>
</protein>
<sequence length="160" mass="18345">MYKTSRAKIPLFDQLLRAEPDLLRRSIVFVETQEYGNEVLDVIHKYRPDFHTYFTGQNSQVLERFAQGELECLVTCHRLSEGIDIRSLNTVVLFSSARARLETIQRIGRCLRADPDNSSKVANIVDFVRLSEDGNLTTDDSRRAWLQELSQIRGEEGGLV</sequence>
<proteinExistence type="predicted"/>
<dbReference type="AlphaFoldDB" id="A0A7D3VV76"/>
<dbReference type="PANTHER" id="PTHR47962:SF7">
    <property type="entry name" value="MITOCHONDRIAL ATP-DEPENDENT HELICASE IRC3-RELATED"/>
    <property type="match status" value="1"/>
</dbReference>